<evidence type="ECO:0000256" key="5">
    <source>
        <dbReference type="ARBA" id="ARBA00047664"/>
    </source>
</evidence>
<evidence type="ECO:0000256" key="3">
    <source>
        <dbReference type="ARBA" id="ARBA00022755"/>
    </source>
</evidence>
<keyword evidence="3 6" id="KW-0658">Purine biosynthesis</keyword>
<dbReference type="AlphaFoldDB" id="A0AA87U9V4"/>
<protein>
    <recommendedName>
        <fullName evidence="6">Phosphoribosylglycinamide formyltransferase</fullName>
        <ecNumber evidence="6">2.1.2.2</ecNumber>
    </recommendedName>
    <alternativeName>
        <fullName evidence="6">5'-phosphoribosylglycinamide transformylase</fullName>
    </alternativeName>
    <alternativeName>
        <fullName evidence="6">GAR transformylase</fullName>
        <shortName evidence="6">GART</shortName>
    </alternativeName>
</protein>
<dbReference type="InterPro" id="IPR001555">
    <property type="entry name" value="GART_AS"/>
</dbReference>
<dbReference type="PROSITE" id="PS00373">
    <property type="entry name" value="GART"/>
    <property type="match status" value="1"/>
</dbReference>
<dbReference type="InterPro" id="IPR004607">
    <property type="entry name" value="GART"/>
</dbReference>
<dbReference type="InterPro" id="IPR002376">
    <property type="entry name" value="Formyl_transf_N"/>
</dbReference>
<dbReference type="SUPFAM" id="SSF53328">
    <property type="entry name" value="Formyltransferase"/>
    <property type="match status" value="1"/>
</dbReference>
<comment type="pathway">
    <text evidence="1 6">Purine metabolism; IMP biosynthesis via de novo pathway; N(2)-formyl-N(1)-(5-phospho-D-ribosyl)glycinamide from N(1)-(5-phospho-D-ribosyl)glycinamide (10-formyl THF route): step 1/1.</text>
</comment>
<proteinExistence type="inferred from homology"/>
<feature type="binding site" evidence="6">
    <location>
        <position position="107"/>
    </location>
    <ligand>
        <name>(6R)-10-formyltetrahydrofolate</name>
        <dbReference type="ChEBI" id="CHEBI:195366"/>
    </ligand>
</feature>
<dbReference type="RefSeq" id="WP_042473384.1">
    <property type="nucleotide sequence ID" value="NZ_BAYX01000007.1"/>
</dbReference>
<dbReference type="GO" id="GO:0005829">
    <property type="term" value="C:cytosol"/>
    <property type="evidence" value="ECO:0007669"/>
    <property type="project" value="TreeGrafter"/>
</dbReference>
<name>A0AA87U9V4_RHIRH</name>
<keyword evidence="2 6" id="KW-0808">Transferase</keyword>
<comment type="caution">
    <text evidence="8">The sequence shown here is derived from an EMBL/GenBank/DDBJ whole genome shotgun (WGS) entry which is preliminary data.</text>
</comment>
<dbReference type="PANTHER" id="PTHR43369">
    <property type="entry name" value="PHOSPHORIBOSYLGLYCINAMIDE FORMYLTRANSFERASE"/>
    <property type="match status" value="1"/>
</dbReference>
<reference evidence="8 9" key="1">
    <citation type="submission" date="2014-05" db="EMBL/GenBank/DDBJ databases">
        <title>Whole genome shotgun sequence of Rhizobium rhizogenes NBRC 13257.</title>
        <authorList>
            <person name="Katano-Makiyama Y."/>
            <person name="Hosoyama A."/>
            <person name="Hashimoto M."/>
            <person name="Hosoyama Y."/>
            <person name="Noguchi M."/>
            <person name="Tsuchikane K."/>
            <person name="Kimura A."/>
            <person name="Ohji S."/>
            <person name="Ichikawa N."/>
            <person name="Yamazoe A."/>
            <person name="Fujita N."/>
        </authorList>
    </citation>
    <scope>NUCLEOTIDE SEQUENCE [LARGE SCALE GENOMIC DNA]</scope>
    <source>
        <strain evidence="8 9">NBRC 13257</strain>
    </source>
</reference>
<dbReference type="Pfam" id="PF00551">
    <property type="entry name" value="Formyl_trans_N"/>
    <property type="match status" value="1"/>
</dbReference>
<comment type="function">
    <text evidence="6">Catalyzes the transfer of a formyl group from 10-formyltetrahydrofolate to 5-phospho-ribosyl-glycinamide (GAR), producing 5-phospho-ribosyl-N-formylglycinamide (FGAR) and tetrahydrofolate.</text>
</comment>
<evidence type="ECO:0000256" key="4">
    <source>
        <dbReference type="ARBA" id="ARBA00038440"/>
    </source>
</evidence>
<gene>
    <name evidence="6 8" type="primary">purN</name>
    <name evidence="8" type="ORF">RRH01S_07_03100</name>
</gene>
<dbReference type="GO" id="GO:0006189">
    <property type="term" value="P:'de novo' IMP biosynthetic process"/>
    <property type="evidence" value="ECO:0007669"/>
    <property type="project" value="UniProtKB-UniRule"/>
</dbReference>
<accession>A0AA87U9V4</accession>
<dbReference type="Gene3D" id="3.40.50.170">
    <property type="entry name" value="Formyl transferase, N-terminal domain"/>
    <property type="match status" value="1"/>
</dbReference>
<dbReference type="InterPro" id="IPR036477">
    <property type="entry name" value="Formyl_transf_N_sf"/>
</dbReference>
<dbReference type="GO" id="GO:0004644">
    <property type="term" value="F:phosphoribosylglycinamide formyltransferase activity"/>
    <property type="evidence" value="ECO:0007669"/>
    <property type="project" value="UniProtKB-UniRule"/>
</dbReference>
<feature type="site" description="Raises pKa of active site His" evidence="6">
    <location>
        <position position="150"/>
    </location>
</feature>
<comment type="caution">
    <text evidence="6">Lacks conserved residue(s) required for the propagation of feature annotation.</text>
</comment>
<evidence type="ECO:0000313" key="8">
    <source>
        <dbReference type="EMBL" id="GAJ94108.1"/>
    </source>
</evidence>
<dbReference type="EC" id="2.1.2.2" evidence="6"/>
<evidence type="ECO:0000256" key="6">
    <source>
        <dbReference type="HAMAP-Rule" id="MF_01930"/>
    </source>
</evidence>
<comment type="similarity">
    <text evidence="4 6">Belongs to the GART family.</text>
</comment>
<dbReference type="EMBL" id="BAYX01000007">
    <property type="protein sequence ID" value="GAJ94108.1"/>
    <property type="molecule type" value="Genomic_DNA"/>
</dbReference>
<sequence length="199" mass="21253">MKTLRIAALASNNGSSVRAIAEAIVAGKLDATISLLVSNRLSAPVFDYAAACRIPALYIPTKGGESEADEKLHAALVEAGVELVILSGYLRRLGPKTLSIFEGRILNVHPALLPRYGGVGMYGRKVHQAVLDAREPVTGATIHLVDAEYDHGRIIAATEVRINPSDDVAAIECRVMQAECDLFVQTLQRIASGELSLPL</sequence>
<feature type="domain" description="Formyl transferase N-terminal" evidence="7">
    <location>
        <begin position="5"/>
        <end position="187"/>
    </location>
</feature>
<evidence type="ECO:0000256" key="1">
    <source>
        <dbReference type="ARBA" id="ARBA00005054"/>
    </source>
</evidence>
<dbReference type="Proteomes" id="UP000026941">
    <property type="component" value="Unassembled WGS sequence"/>
</dbReference>
<dbReference type="PANTHER" id="PTHR43369:SF2">
    <property type="entry name" value="PHOSPHORIBOSYLGLYCINAMIDE FORMYLTRANSFERASE"/>
    <property type="match status" value="1"/>
</dbReference>
<dbReference type="HAMAP" id="MF_01930">
    <property type="entry name" value="PurN"/>
    <property type="match status" value="1"/>
</dbReference>
<dbReference type="CDD" id="cd08645">
    <property type="entry name" value="FMT_core_GART"/>
    <property type="match status" value="1"/>
</dbReference>
<evidence type="ECO:0000313" key="9">
    <source>
        <dbReference type="Proteomes" id="UP000026941"/>
    </source>
</evidence>
<evidence type="ECO:0000256" key="2">
    <source>
        <dbReference type="ARBA" id="ARBA00022679"/>
    </source>
</evidence>
<comment type="catalytic activity">
    <reaction evidence="5 6">
        <text>N(1)-(5-phospho-beta-D-ribosyl)glycinamide + (6R)-10-formyltetrahydrofolate = N(2)-formyl-N(1)-(5-phospho-beta-D-ribosyl)glycinamide + (6S)-5,6,7,8-tetrahydrofolate + H(+)</text>
        <dbReference type="Rhea" id="RHEA:15053"/>
        <dbReference type="ChEBI" id="CHEBI:15378"/>
        <dbReference type="ChEBI" id="CHEBI:57453"/>
        <dbReference type="ChEBI" id="CHEBI:143788"/>
        <dbReference type="ChEBI" id="CHEBI:147286"/>
        <dbReference type="ChEBI" id="CHEBI:195366"/>
        <dbReference type="EC" id="2.1.2.2"/>
    </reaction>
</comment>
<feature type="active site" description="Proton donor" evidence="6">
    <location>
        <position position="109"/>
    </location>
</feature>
<organism evidence="8 9">
    <name type="scientific">Rhizobium rhizogenes NBRC 13257</name>
    <dbReference type="NCBI Taxonomy" id="1220581"/>
    <lineage>
        <taxon>Bacteria</taxon>
        <taxon>Pseudomonadati</taxon>
        <taxon>Pseudomonadota</taxon>
        <taxon>Alphaproteobacteria</taxon>
        <taxon>Hyphomicrobiales</taxon>
        <taxon>Rhizobiaceae</taxon>
        <taxon>Rhizobium/Agrobacterium group</taxon>
        <taxon>Rhizobium</taxon>
    </lineage>
</organism>
<evidence type="ECO:0000259" key="7">
    <source>
        <dbReference type="Pfam" id="PF00551"/>
    </source>
</evidence>